<feature type="transmembrane region" description="Helical" evidence="1">
    <location>
        <begin position="132"/>
        <end position="152"/>
    </location>
</feature>
<gene>
    <name evidence="2" type="ORF">URODEC1_LOCUS125418</name>
</gene>
<keyword evidence="1" id="KW-1133">Transmembrane helix</keyword>
<sequence>MEVGLEPWMLSTGRDREGDPEARLQVVVMDGETSMSQASGVVDVEISDDEAAAAAASEPRRNATERTALAVAATAAVELTNLFFLLRGGGTVPVRRRCGRIEGISTLFAFAAFLSAAGLLIVRNAAGRRQVVLVASAAALFVAAVGTVLSLLRVSLRG</sequence>
<dbReference type="Proteomes" id="UP001497457">
    <property type="component" value="Unassembled WGS sequence"/>
</dbReference>
<name>A0ABC9HF89_9POAL</name>
<feature type="transmembrane region" description="Helical" evidence="1">
    <location>
        <begin position="107"/>
        <end position="126"/>
    </location>
</feature>
<keyword evidence="1" id="KW-0472">Membrane</keyword>
<proteinExistence type="predicted"/>
<organism evidence="2 3">
    <name type="scientific">Urochloa decumbens</name>
    <dbReference type="NCBI Taxonomy" id="240449"/>
    <lineage>
        <taxon>Eukaryota</taxon>
        <taxon>Viridiplantae</taxon>
        <taxon>Streptophyta</taxon>
        <taxon>Embryophyta</taxon>
        <taxon>Tracheophyta</taxon>
        <taxon>Spermatophyta</taxon>
        <taxon>Magnoliopsida</taxon>
        <taxon>Liliopsida</taxon>
        <taxon>Poales</taxon>
        <taxon>Poaceae</taxon>
        <taxon>PACMAD clade</taxon>
        <taxon>Panicoideae</taxon>
        <taxon>Panicodae</taxon>
        <taxon>Paniceae</taxon>
        <taxon>Melinidinae</taxon>
        <taxon>Urochloa</taxon>
    </lineage>
</organism>
<protein>
    <submittedName>
        <fullName evidence="2">Uncharacterized protein</fullName>
    </submittedName>
</protein>
<accession>A0ABC9HF89</accession>
<evidence type="ECO:0000256" key="1">
    <source>
        <dbReference type="SAM" id="Phobius"/>
    </source>
</evidence>
<dbReference type="AlphaFoldDB" id="A0ABC9HF89"/>
<reference evidence="2" key="1">
    <citation type="submission" date="2024-10" db="EMBL/GenBank/DDBJ databases">
        <authorList>
            <person name="Ryan C."/>
        </authorList>
    </citation>
    <scope>NUCLEOTIDE SEQUENCE [LARGE SCALE GENOMIC DNA]</scope>
</reference>
<evidence type="ECO:0000313" key="3">
    <source>
        <dbReference type="Proteomes" id="UP001497457"/>
    </source>
</evidence>
<feature type="transmembrane region" description="Helical" evidence="1">
    <location>
        <begin position="67"/>
        <end position="86"/>
    </location>
</feature>
<dbReference type="EMBL" id="CAXIPR030006074">
    <property type="protein sequence ID" value="CAM0152620.1"/>
    <property type="molecule type" value="Genomic_DNA"/>
</dbReference>
<keyword evidence="3" id="KW-1185">Reference proteome</keyword>
<comment type="caution">
    <text evidence="2">The sequence shown here is derived from an EMBL/GenBank/DDBJ whole genome shotgun (WGS) entry which is preliminary data.</text>
</comment>
<keyword evidence="1" id="KW-0812">Transmembrane</keyword>
<evidence type="ECO:0000313" key="2">
    <source>
        <dbReference type="EMBL" id="CAM0152620.1"/>
    </source>
</evidence>